<dbReference type="InterPro" id="IPR047664">
    <property type="entry name" value="SWEET"/>
</dbReference>
<evidence type="ECO:0000256" key="9">
    <source>
        <dbReference type="RuleBase" id="RU910715"/>
    </source>
</evidence>
<dbReference type="InterPro" id="IPR004316">
    <property type="entry name" value="SWEET_rpt"/>
</dbReference>
<dbReference type="Proteomes" id="UP000249390">
    <property type="component" value="Unassembled WGS sequence"/>
</dbReference>
<accession>A0A328ECL3</accession>
<keyword evidence="11" id="KW-1185">Reference proteome</keyword>
<keyword evidence="5 9" id="KW-0812">Transmembrane</keyword>
<reference evidence="10 11" key="1">
    <citation type="submission" date="2018-06" db="EMBL/GenBank/DDBJ databases">
        <title>The Genome of Cuscuta australis (Dodder) Provides Insight into the Evolution of Plant Parasitism.</title>
        <authorList>
            <person name="Liu H."/>
        </authorList>
    </citation>
    <scope>NUCLEOTIDE SEQUENCE [LARGE SCALE GENOMIC DNA]</scope>
    <source>
        <strain evidence="11">cv. Yunnan</strain>
        <tissue evidence="10">Vines</tissue>
    </source>
</reference>
<dbReference type="FunFam" id="1.20.1280.290:FF:000002">
    <property type="entry name" value="Bidirectional sugar transporter SWEET"/>
    <property type="match status" value="1"/>
</dbReference>
<evidence type="ECO:0000313" key="10">
    <source>
        <dbReference type="EMBL" id="RAL54329.1"/>
    </source>
</evidence>
<dbReference type="Gene3D" id="1.20.1280.290">
    <property type="match status" value="2"/>
</dbReference>
<keyword evidence="4 9" id="KW-0762">Sugar transport</keyword>
<evidence type="ECO:0000256" key="1">
    <source>
        <dbReference type="ARBA" id="ARBA00004127"/>
    </source>
</evidence>
<feature type="transmembrane region" description="Helical" evidence="9">
    <location>
        <begin position="44"/>
        <end position="61"/>
    </location>
</feature>
<keyword evidence="7 9" id="KW-1133">Transmembrane helix</keyword>
<dbReference type="FunFam" id="1.20.1280.290:FF:000001">
    <property type="entry name" value="Bidirectional sugar transporter SWEET"/>
    <property type="match status" value="1"/>
</dbReference>
<evidence type="ECO:0000313" key="11">
    <source>
        <dbReference type="Proteomes" id="UP000249390"/>
    </source>
</evidence>
<name>A0A328ECL3_9ASTE</name>
<dbReference type="GO" id="GO:0012505">
    <property type="term" value="C:endomembrane system"/>
    <property type="evidence" value="ECO:0007669"/>
    <property type="project" value="UniProtKB-SubCell"/>
</dbReference>
<comment type="caution">
    <text evidence="10">The sequence shown here is derived from an EMBL/GenBank/DDBJ whole genome shotgun (WGS) entry which is preliminary data.</text>
</comment>
<proteinExistence type="inferred from homology"/>
<dbReference type="GO" id="GO:0005886">
    <property type="term" value="C:plasma membrane"/>
    <property type="evidence" value="ECO:0007669"/>
    <property type="project" value="UniProtKB-SubCell"/>
</dbReference>
<feature type="transmembrane region" description="Helical" evidence="9">
    <location>
        <begin position="67"/>
        <end position="91"/>
    </location>
</feature>
<protein>
    <recommendedName>
        <fullName evidence="9">Bidirectional sugar transporter SWEET</fullName>
    </recommendedName>
</protein>
<dbReference type="AlphaFoldDB" id="A0A328ECL3"/>
<feature type="transmembrane region" description="Helical" evidence="9">
    <location>
        <begin position="189"/>
        <end position="210"/>
    </location>
</feature>
<keyword evidence="8 9" id="KW-0472">Membrane</keyword>
<evidence type="ECO:0000256" key="4">
    <source>
        <dbReference type="ARBA" id="ARBA00022597"/>
    </source>
</evidence>
<sequence>MMDQDLSFYIGIIGFVPSILIFFSPVEVFWRIVRKRSTEEFESIPYIATLLCSCLWCYYGLTKPGELKVFAINAIGVLTQSFYLLIFIIFAPPKLKSKTVAMVGGLNIGLLVGVVLVTKLAFHGAALINAIGFLCVGLNIIMYASPLAAMRTVIRTKSVEFMPYYLSLFIFINGGIWALYAFLDRDWFLGVPNGLGFIFGAAQLILYAIYSRTSAKVDARPSSSSSSSSSSCMHDGDCAQSEPLIIAPSPQDSFPPPIIVPCV</sequence>
<dbReference type="PANTHER" id="PTHR10791">
    <property type="entry name" value="RAG1-ACTIVATING PROTEIN 1"/>
    <property type="match status" value="1"/>
</dbReference>
<feature type="transmembrane region" description="Helical" evidence="9">
    <location>
        <begin position="6"/>
        <end position="32"/>
    </location>
</feature>
<evidence type="ECO:0000256" key="2">
    <source>
        <dbReference type="ARBA" id="ARBA00007809"/>
    </source>
</evidence>
<organism evidence="10 11">
    <name type="scientific">Cuscuta australis</name>
    <dbReference type="NCBI Taxonomy" id="267555"/>
    <lineage>
        <taxon>Eukaryota</taxon>
        <taxon>Viridiplantae</taxon>
        <taxon>Streptophyta</taxon>
        <taxon>Embryophyta</taxon>
        <taxon>Tracheophyta</taxon>
        <taxon>Spermatophyta</taxon>
        <taxon>Magnoliopsida</taxon>
        <taxon>eudicotyledons</taxon>
        <taxon>Gunneridae</taxon>
        <taxon>Pentapetalae</taxon>
        <taxon>asterids</taxon>
        <taxon>lamiids</taxon>
        <taxon>Solanales</taxon>
        <taxon>Convolvulaceae</taxon>
        <taxon>Cuscuteae</taxon>
        <taxon>Cuscuta</taxon>
        <taxon>Cuscuta subgen. Grammica</taxon>
        <taxon>Cuscuta sect. Cleistogrammica</taxon>
    </lineage>
</organism>
<dbReference type="GO" id="GO:0051260">
    <property type="term" value="P:protein homooligomerization"/>
    <property type="evidence" value="ECO:0007669"/>
    <property type="project" value="UniProtKB-ARBA"/>
</dbReference>
<dbReference type="Pfam" id="PF03083">
    <property type="entry name" value="MtN3_slv"/>
    <property type="match status" value="2"/>
</dbReference>
<feature type="transmembrane region" description="Helical" evidence="9">
    <location>
        <begin position="161"/>
        <end position="183"/>
    </location>
</feature>
<evidence type="ECO:0000256" key="6">
    <source>
        <dbReference type="ARBA" id="ARBA00022737"/>
    </source>
</evidence>
<evidence type="ECO:0000256" key="7">
    <source>
        <dbReference type="ARBA" id="ARBA00022989"/>
    </source>
</evidence>
<evidence type="ECO:0000256" key="3">
    <source>
        <dbReference type="ARBA" id="ARBA00022448"/>
    </source>
</evidence>
<feature type="transmembrane region" description="Helical" evidence="9">
    <location>
        <begin position="128"/>
        <end position="149"/>
    </location>
</feature>
<comment type="function">
    <text evidence="9">Mediates both low-affinity uptake and efflux of sugar across the membrane.</text>
</comment>
<dbReference type="EMBL" id="NQVE01000009">
    <property type="protein sequence ID" value="RAL54329.1"/>
    <property type="molecule type" value="Genomic_DNA"/>
</dbReference>
<keyword evidence="3 9" id="KW-0813">Transport</keyword>
<evidence type="ECO:0000256" key="8">
    <source>
        <dbReference type="ARBA" id="ARBA00023136"/>
    </source>
</evidence>
<dbReference type="PANTHER" id="PTHR10791:SF120">
    <property type="entry name" value="BIDIRECTIONAL SUGAR TRANSPORTER SWEET17"/>
    <property type="match status" value="1"/>
</dbReference>
<gene>
    <name evidence="10" type="ORF">DM860_001457</name>
</gene>
<comment type="similarity">
    <text evidence="2 9">Belongs to the SWEET sugar transporter family.</text>
</comment>
<keyword evidence="6" id="KW-0677">Repeat</keyword>
<evidence type="ECO:0000256" key="5">
    <source>
        <dbReference type="ARBA" id="ARBA00022692"/>
    </source>
</evidence>
<dbReference type="GO" id="GO:0051119">
    <property type="term" value="F:sugar transmembrane transporter activity"/>
    <property type="evidence" value="ECO:0007669"/>
    <property type="project" value="InterPro"/>
</dbReference>
<comment type="subcellular location">
    <subcellularLocation>
        <location evidence="9">Cell membrane</location>
        <topology evidence="9">Multi-pass membrane protein</topology>
    </subcellularLocation>
    <subcellularLocation>
        <location evidence="1">Endomembrane system</location>
        <topology evidence="1">Multi-pass membrane protein</topology>
    </subcellularLocation>
</comment>
<feature type="transmembrane region" description="Helical" evidence="9">
    <location>
        <begin position="103"/>
        <end position="122"/>
    </location>
</feature>